<dbReference type="Gene3D" id="3.10.120.10">
    <property type="entry name" value="Cytochrome b5-like heme/steroid binding domain"/>
    <property type="match status" value="1"/>
</dbReference>
<dbReference type="SUPFAM" id="SSF55856">
    <property type="entry name" value="Cytochrome b5-like heme/steroid binding domain"/>
    <property type="match status" value="1"/>
</dbReference>
<dbReference type="PROSITE" id="PS50255">
    <property type="entry name" value="CYTOCHROME_B5_2"/>
    <property type="match status" value="1"/>
</dbReference>
<dbReference type="PANTHER" id="PTHR13789:SF309">
    <property type="entry name" value="PUTATIVE (AFU_ORTHOLOGUE AFUA_6G14510)-RELATED"/>
    <property type="match status" value="1"/>
</dbReference>
<keyword evidence="2 4" id="KW-0503">Monooxygenase</keyword>
<dbReference type="InterPro" id="IPR050493">
    <property type="entry name" value="FAD-dep_Monooxygenase_BioMet"/>
</dbReference>
<dbReference type="EC" id="1.14.13.31" evidence="4"/>
<dbReference type="InterPro" id="IPR036400">
    <property type="entry name" value="Cyt_B5-like_heme/steroid_sf"/>
</dbReference>
<dbReference type="GO" id="GO:0071949">
    <property type="term" value="F:FAD binding"/>
    <property type="evidence" value="ECO:0007669"/>
    <property type="project" value="InterPro"/>
</dbReference>
<dbReference type="AlphaFoldDB" id="A7KS54"/>
<dbReference type="SMART" id="SM01117">
    <property type="entry name" value="Cyt-b5"/>
    <property type="match status" value="1"/>
</dbReference>
<dbReference type="Gene3D" id="3.50.50.60">
    <property type="entry name" value="FAD/NAD(P)-binding domain"/>
    <property type="match status" value="1"/>
</dbReference>
<keyword evidence="1 4" id="KW-0560">Oxidoreductase</keyword>
<evidence type="ECO:0000259" key="3">
    <source>
        <dbReference type="PROSITE" id="PS50255"/>
    </source>
</evidence>
<protein>
    <submittedName>
        <fullName evidence="4">Ortho-nitrophenol 2-monooxygenase</fullName>
        <ecNumber evidence="4">1.14.13.31</ecNumber>
    </submittedName>
</protein>
<dbReference type="Pfam" id="PF01494">
    <property type="entry name" value="FAD_binding_3"/>
    <property type="match status" value="1"/>
</dbReference>
<dbReference type="InterPro" id="IPR001199">
    <property type="entry name" value="Cyt_B5-like_heme/steroid-bd"/>
</dbReference>
<sequence>MRAVIIGAGMGGLFTALALRESGVFTSIDVYEQTKKPATAGAGLNVAPNGARLCKWLGIDLDGGDPKGPIGALDGGRAAILEATRNIGPDGSVSVNPIDHMTSANDGAGFHHMHRLDLLMCLHKRVKDFSPESGATCPIQVHMGKRLQSLEQRGAVVTVSFEDGSNSEGELVVGADGLNSKVLELVWPGTSHRRWTEVTCYRGLIPRDKVAALKKADGGPLDFNPIDSFSMDSRKHPRAWAMTYWVRGGELLNVWLAYYEPNAKEFEGDEGDWFPADHAEFQEKMSKAFSDDPRKDDVVALAGAMENPTKWGLYDRDALEHWHDGRVCLLGDAAHSMLPTFGQGANQAFEDGAALSSCFKLHGTDVQKALLHYERVRHYRATRFQFSSKFAFKHLEPEDSPQRKAILKAADERDYPVFDHEERAGSDMNWIYAYDARNVGDKMPSKRLGPWDFRSRELTQQARKDVALNLWKPPVALKGDRKVTREEVAQHNTFDDCWIIIRNKVYDFTEWKNHHPGGPFVARMFAGKDATAEFGDYHSPLAEKHMVHFLIGEIVTNQ</sequence>
<proteinExistence type="predicted"/>
<dbReference type="InterPro" id="IPR002938">
    <property type="entry name" value="FAD-bd"/>
</dbReference>
<accession>A7KS54</accession>
<evidence type="ECO:0000313" key="4">
    <source>
        <dbReference type="EMBL" id="ABS81534.1"/>
    </source>
</evidence>
<reference evidence="4" key="1">
    <citation type="journal article" date="2007" name="J. Bacteriol.">
        <title>Molecular characterization of a novel ortho-nitrophenol catabolic gene cluster in Alcaligenes sp. strain NyZ215.</title>
        <authorList>
            <person name="Xiao Y."/>
            <person name="Zhang J.J."/>
            <person name="Liu H."/>
            <person name="Zhou N.Y."/>
        </authorList>
    </citation>
    <scope>NUCLEOTIDE SEQUENCE</scope>
    <source>
        <strain evidence="4">NyZ215</strain>
    </source>
</reference>
<evidence type="ECO:0000256" key="2">
    <source>
        <dbReference type="ARBA" id="ARBA00023033"/>
    </source>
</evidence>
<evidence type="ECO:0000256" key="1">
    <source>
        <dbReference type="ARBA" id="ARBA00023002"/>
    </source>
</evidence>
<dbReference type="PANTHER" id="PTHR13789">
    <property type="entry name" value="MONOOXYGENASE"/>
    <property type="match status" value="1"/>
</dbReference>
<dbReference type="SMR" id="A7KS54"/>
<feature type="domain" description="Cytochrome b5 heme-binding" evidence="3">
    <location>
        <begin position="480"/>
        <end position="555"/>
    </location>
</feature>
<dbReference type="InterPro" id="IPR036188">
    <property type="entry name" value="FAD/NAD-bd_sf"/>
</dbReference>
<dbReference type="BRENDA" id="1.14.13.31">
    <property type="organism ID" value="236"/>
</dbReference>
<gene>
    <name evidence="4" type="primary">onpA</name>
</gene>
<dbReference type="PRINTS" id="PR00420">
    <property type="entry name" value="RNGMNOXGNASE"/>
</dbReference>
<dbReference type="GO" id="GO:0047549">
    <property type="term" value="F:2-nitrophenol 2-monooxygenase activity"/>
    <property type="evidence" value="ECO:0007669"/>
    <property type="project" value="UniProtKB-EC"/>
</dbReference>
<dbReference type="Pfam" id="PF00173">
    <property type="entry name" value="Cyt-b5"/>
    <property type="match status" value="1"/>
</dbReference>
<organism evidence="4">
    <name type="scientific">Alcaligenes sp. NyZ215</name>
    <dbReference type="NCBI Taxonomy" id="441452"/>
    <lineage>
        <taxon>Bacteria</taxon>
        <taxon>Pseudomonadati</taxon>
        <taxon>Pseudomonadota</taxon>
        <taxon>Betaproteobacteria</taxon>
        <taxon>Burkholderiales</taxon>
        <taxon>Alcaligenaceae</taxon>
        <taxon>Alcaligenes</taxon>
    </lineage>
</organism>
<name>A7KS54_9BURK</name>
<dbReference type="SUPFAM" id="SSF51905">
    <property type="entry name" value="FAD/NAD(P)-binding domain"/>
    <property type="match status" value="1"/>
</dbReference>
<dbReference type="EMBL" id="EF547253">
    <property type="protein sequence ID" value="ABS81534.1"/>
    <property type="molecule type" value="Genomic_DNA"/>
</dbReference>